<evidence type="ECO:0000313" key="7">
    <source>
        <dbReference type="EMBL" id="PSS37400.1"/>
    </source>
</evidence>
<evidence type="ECO:0000256" key="2">
    <source>
        <dbReference type="ARBA" id="ARBA00012489"/>
    </source>
</evidence>
<feature type="compositionally biased region" description="Polar residues" evidence="5">
    <location>
        <begin position="521"/>
        <end position="535"/>
    </location>
</feature>
<dbReference type="GO" id="GO:0006508">
    <property type="term" value="P:proteolysis"/>
    <property type="evidence" value="ECO:0007669"/>
    <property type="project" value="InterPro"/>
</dbReference>
<evidence type="ECO:0000256" key="1">
    <source>
        <dbReference type="ARBA" id="ARBA00000451"/>
    </source>
</evidence>
<accession>A0A2R6S529</accession>
<comment type="caution">
    <text evidence="7">The sequence shown here is derived from an EMBL/GenBank/DDBJ whole genome shotgun (WGS) entry which is preliminary data.</text>
</comment>
<keyword evidence="8" id="KW-1185">Reference proteome</keyword>
<feature type="compositionally biased region" description="Pro residues" evidence="5">
    <location>
        <begin position="150"/>
        <end position="159"/>
    </location>
</feature>
<feature type="compositionally biased region" description="Polar residues" evidence="5">
    <location>
        <begin position="73"/>
        <end position="93"/>
    </location>
</feature>
<evidence type="ECO:0000256" key="5">
    <source>
        <dbReference type="SAM" id="MobiDB-lite"/>
    </source>
</evidence>
<evidence type="ECO:0000256" key="4">
    <source>
        <dbReference type="ARBA" id="ARBA00022829"/>
    </source>
</evidence>
<dbReference type="SUPFAM" id="SSF48452">
    <property type="entry name" value="TPR-like"/>
    <property type="match status" value="1"/>
</dbReference>
<sequence>MAPRRQPSTRTATATTVQKTTTTRASRSKPTATTDTPDELASTLATKLTLADVKGKQRAPAVARTTAPRTSRIPSTSKSKIPTASDLATQLATKLTLREEDEPPSTPVKKRSKEETCADAMRSVNAVSKGLSAIINSGWKWPSTASPATPTIPQPPPAPRKTTAKSRSAKPAENKPKSTQDDSLALASKGRAELQILRELRQGDIDIERAASSLAEKLIALGMYKSVLDVLRDMRPHLASLSLSPSDAESISDDPLTYLVHFPLPPSQPTPNTLPDILLSLISTYFLHALTAVSYTIFTSPSITPTTLSDFEQALHSGPGLLEWLPRLSPVLPTKHIDNVLTRAYTILTKPSAPAPPPTPSSPSQPSILKSTFLIRTHSLLYLAYTSPGVLQPDTFWTQAVKFGVAYVKDVASSPSSSSAQKDDAARSIVAAYARLILHAQRRGDALEGFMDGRGFLGFCEYWMGFAKKINDLNELDRIGELVQRSSSRITSFQPSSSSSTSASSQSTPREPSRDRDTPGISASRSPSHPQTSGTQRDDVDMGGMADAARICATFTQATALLEHLHEGDGSAAAADGNIDDDHERSVRKCLRQAVEVVGRCAPFVCRACEADTVERAGQDKEEERERGEQRRCAEKVRRALERLRRACVKVLDPSSSKSTKPPGPCSSELKRQMKTLIEKCVDVLEYAIHKTGEIDLYTPSLDSLFTLARASLRISDSTTYNDAFSYLARAASLIPPTLTDSAHHLQHANFLRCISGAFHNIAGTLYQGSRYDFAVRFLEESCALGGRALQMYRRSLDVRGAKGEEEEEEEEEKKTWVQLEDQLCRRWEILGVCHSKTGDRKAAFDAFVGCIRTFPFHRPAFLALVSAHGPTAFSPTSPEPQLEHIAGIVDRMTYVGVCDLLLDPHSVSLKTCLPGPFVGSEGENGGTSSSAARRMMGGALLERQMESLDGSRWKPDVRRAVQVWLHDALEMYDAASMPVCRARVLLRRLEMAYHAELEDHEGSMPCLEEIGQEVEVLLTGQDTTLDSTAASSSSPSPSQSPRYYLAMLKLRLALLVHRSAQTSHFSRVVAYAEEACAILKSTLAVAPPRQSLPVLVSPPGRTAAAAAAGKKVGVKTVGRRGATRARSVKTAAATATATVPATPRRKTSKTASNAPVATVNRRQSSVSQASPAFDDLPKLVDLLNYVKFSVDLAHEYVKLGKTEKGGSIYNHIFGMLNTLDVSDETRVLFSLRYAESLASTGNVLKSSTAYCEATSLSEALPVAEKGASTAQRVTARVSSLERAAAAANAFASIQYSRDDPTTSINGLLRSLRLWHRALDTLSRLVPPAPEAKATEESPNPFLTSEPADSVHKSSAPDSQTTPAPPSRRLPSLDGLEWRIAEGLLGALFSLTQAYLARGSPREAEYFAQQAKDLAASLNAPAMVSRALARIGEIQLHQGLLEESHASLVAAAELVVDTSGPDAAEIQRLRAEYSRRNSDGQGAQQMYEEAITMLEELETLFGTLDGGNVGPRKSLGVSPKSTKTQLTQDILAPGLLVAILRQNIWLLHGEGEEYQSLLDRLRSLPNTAETKAEESALMARLTLDDVYARFQADMFLSSLAETTLTLPMGMAKEKPTTSASSQEILAILDDAEKLFWSDLALVARRGNVFHFRDAAISLALIRAFQTSLGKIGTSGPTLAARLLDSSTAITLRREILEVVEHKFPDILAHDDSQWPLITTNGLPLPPQKSQKQLRFAFVDSEEEADDTIEELSIKKYWEFVANKYRNSAYDAAHLSESQADALPPHWTVISISITEDKNTMFITRQRPHQEPLIFCIPLKERRESNEDEPHLTFDGAITELKDIIRLSDEGTRQAINVRNDREARAAWWADRSALDTRMKELLENIEFCWLGAFKSILSEPKRIPADLLSAFRTRLEKVFKRNIILHDKQKTSVRLGDALLECFASLSPKCRDEELEDVVYFILDLYQLHGIPVAISEVDIDQVAVDFRAVLEEHAAKSKGKLISEQDPHLFLVLDKNVQGIPWESIPILRGRSISRIPSMDFLLDRLDYARWQKSPKADIQTGPQTSVDRAVINPRNVFVVLNPSGDLKNTEGRFVNWLKEMKCVGWESVVGRAPSEQQFANALTQKDLVIYFGHGGAEQYIRSHKVRHLPQCAATMLWGCSSGALRDMGDFDRTGTPYNYMLAGCPTLVANLWDVTDRDIDKFSQAVFDRMRLNVDDVRSWRHTDATIDGDTSIVAAVARSRECCKLKYLTGAAPVVYGIPFYL</sequence>
<dbReference type="EC" id="3.4.22.49" evidence="2"/>
<organism evidence="7 8">
    <name type="scientific">Hermanssonia centrifuga</name>
    <dbReference type="NCBI Taxonomy" id="98765"/>
    <lineage>
        <taxon>Eukaryota</taxon>
        <taxon>Fungi</taxon>
        <taxon>Dikarya</taxon>
        <taxon>Basidiomycota</taxon>
        <taxon>Agaricomycotina</taxon>
        <taxon>Agaricomycetes</taxon>
        <taxon>Polyporales</taxon>
        <taxon>Meruliaceae</taxon>
        <taxon>Hermanssonia</taxon>
    </lineage>
</organism>
<protein>
    <recommendedName>
        <fullName evidence="2">separase</fullName>
        <ecNumber evidence="2">3.4.22.49</ecNumber>
    </recommendedName>
</protein>
<gene>
    <name evidence="7" type="ORF">PHLCEN_2v764</name>
</gene>
<keyword evidence="3" id="KW-0378">Hydrolase</keyword>
<feature type="region of interest" description="Disordered" evidence="5">
    <location>
        <begin position="487"/>
        <end position="541"/>
    </location>
</feature>
<feature type="region of interest" description="Disordered" evidence="5">
    <location>
        <begin position="142"/>
        <end position="184"/>
    </location>
</feature>
<dbReference type="GO" id="GO:0005737">
    <property type="term" value="C:cytoplasm"/>
    <property type="evidence" value="ECO:0007669"/>
    <property type="project" value="TreeGrafter"/>
</dbReference>
<dbReference type="PROSITE" id="PS51700">
    <property type="entry name" value="SEPARIN"/>
    <property type="match status" value="1"/>
</dbReference>
<dbReference type="Pfam" id="PF03568">
    <property type="entry name" value="Separin_C"/>
    <property type="match status" value="1"/>
</dbReference>
<dbReference type="InterPro" id="IPR005314">
    <property type="entry name" value="Peptidase_C50"/>
</dbReference>
<feature type="region of interest" description="Disordered" evidence="5">
    <location>
        <begin position="1326"/>
        <end position="1371"/>
    </location>
</feature>
<dbReference type="Gene3D" id="1.25.40.10">
    <property type="entry name" value="Tetratricopeptide repeat domain"/>
    <property type="match status" value="1"/>
</dbReference>
<feature type="compositionally biased region" description="Low complexity" evidence="5">
    <location>
        <begin position="487"/>
        <end position="510"/>
    </location>
</feature>
<feature type="compositionally biased region" description="Low complexity" evidence="5">
    <location>
        <begin position="1"/>
        <end position="25"/>
    </location>
</feature>
<proteinExistence type="predicted"/>
<dbReference type="GO" id="GO:0051307">
    <property type="term" value="P:meiotic chromosome separation"/>
    <property type="evidence" value="ECO:0007669"/>
    <property type="project" value="TreeGrafter"/>
</dbReference>
<feature type="compositionally biased region" description="Low complexity" evidence="5">
    <location>
        <begin position="58"/>
        <end position="72"/>
    </location>
</feature>
<feature type="domain" description="Peptidase C50" evidence="6">
    <location>
        <begin position="2075"/>
        <end position="2172"/>
    </location>
</feature>
<dbReference type="Proteomes" id="UP000186601">
    <property type="component" value="Unassembled WGS sequence"/>
</dbReference>
<feature type="compositionally biased region" description="Basic and acidic residues" evidence="5">
    <location>
        <begin position="170"/>
        <end position="180"/>
    </location>
</feature>
<dbReference type="PANTHER" id="PTHR12792">
    <property type="entry name" value="EXTRA SPINDLE POLES 1-RELATED"/>
    <property type="match status" value="1"/>
</dbReference>
<reference evidence="7 8" key="1">
    <citation type="submission" date="2018-02" db="EMBL/GenBank/DDBJ databases">
        <title>Genome sequence of the basidiomycete white-rot fungus Phlebia centrifuga.</title>
        <authorList>
            <person name="Granchi Z."/>
            <person name="Peng M."/>
            <person name="de Vries R.P."/>
            <person name="Hilden K."/>
            <person name="Makela M.R."/>
            <person name="Grigoriev I."/>
            <person name="Riley R."/>
        </authorList>
    </citation>
    <scope>NUCLEOTIDE SEQUENCE [LARGE SCALE GENOMIC DNA]</scope>
    <source>
        <strain evidence="7 8">FBCC195</strain>
    </source>
</reference>
<dbReference type="InterPro" id="IPR030397">
    <property type="entry name" value="SEPARIN_core_dom"/>
</dbReference>
<dbReference type="GO" id="GO:0072686">
    <property type="term" value="C:mitotic spindle"/>
    <property type="evidence" value="ECO:0007669"/>
    <property type="project" value="TreeGrafter"/>
</dbReference>
<name>A0A2R6S529_9APHY</name>
<dbReference type="PANTHER" id="PTHR12792:SF0">
    <property type="entry name" value="SEPARIN"/>
    <property type="match status" value="1"/>
</dbReference>
<keyword evidence="4" id="KW-0159">Chromosome partition</keyword>
<feature type="compositionally biased region" description="Low complexity" evidence="5">
    <location>
        <begin position="40"/>
        <end position="51"/>
    </location>
</feature>
<dbReference type="STRING" id="98765.A0A2R6S529"/>
<evidence type="ECO:0000256" key="3">
    <source>
        <dbReference type="ARBA" id="ARBA00022801"/>
    </source>
</evidence>
<evidence type="ECO:0000259" key="6">
    <source>
        <dbReference type="PROSITE" id="PS51700"/>
    </source>
</evidence>
<evidence type="ECO:0000313" key="8">
    <source>
        <dbReference type="Proteomes" id="UP000186601"/>
    </source>
</evidence>
<dbReference type="InterPro" id="IPR011990">
    <property type="entry name" value="TPR-like_helical_dom_sf"/>
</dbReference>
<dbReference type="GO" id="GO:0044732">
    <property type="term" value="C:mitotic spindle pole body"/>
    <property type="evidence" value="ECO:0007669"/>
    <property type="project" value="TreeGrafter"/>
</dbReference>
<dbReference type="EMBL" id="MLYV02000045">
    <property type="protein sequence ID" value="PSS37400.1"/>
    <property type="molecule type" value="Genomic_DNA"/>
</dbReference>
<dbReference type="OrthoDB" id="10255632at2759"/>
<feature type="region of interest" description="Disordered" evidence="5">
    <location>
        <begin position="1"/>
        <end position="117"/>
    </location>
</feature>
<comment type="catalytic activity">
    <reaction evidence="1">
        <text>All bonds known to be hydrolyzed by this endopeptidase have arginine in P1 and an acidic residue in P4. P6 is often occupied by an acidic residue or by a hydroxy-amino-acid residue, the phosphorylation of which enhances cleavage.</text>
        <dbReference type="EC" id="3.4.22.49"/>
    </reaction>
</comment>
<dbReference type="GO" id="GO:0005634">
    <property type="term" value="C:nucleus"/>
    <property type="evidence" value="ECO:0007669"/>
    <property type="project" value="InterPro"/>
</dbReference>
<dbReference type="GO" id="GO:0004197">
    <property type="term" value="F:cysteine-type endopeptidase activity"/>
    <property type="evidence" value="ECO:0007669"/>
    <property type="project" value="InterPro"/>
</dbReference>